<keyword evidence="4" id="KW-1185">Reference proteome</keyword>
<dbReference type="InterPro" id="IPR006342">
    <property type="entry name" value="FkbM_mtfrase"/>
</dbReference>
<keyword evidence="3" id="KW-0489">Methyltransferase</keyword>
<name>D6ZYS1_ANCN5</name>
<evidence type="ECO:0000259" key="2">
    <source>
        <dbReference type="Pfam" id="PF05050"/>
    </source>
</evidence>
<protein>
    <submittedName>
        <fullName evidence="3">Methyltransferase FkbM family</fullName>
    </submittedName>
</protein>
<accession>D6ZYS1</accession>
<dbReference type="Gene3D" id="3.40.50.150">
    <property type="entry name" value="Vaccinia Virus protein VP39"/>
    <property type="match status" value="1"/>
</dbReference>
<evidence type="ECO:0000313" key="4">
    <source>
        <dbReference type="Proteomes" id="UP000006633"/>
    </source>
</evidence>
<reference evidence="3 4" key="1">
    <citation type="journal article" date="2012" name="Stand. Genomic Sci.">
        <title>Complete genome sequence of the facultatively chemolithoautotrophic and methylotrophic alpha Proteobacterium Starkeya novella type strain (ATCC 8093(T)).</title>
        <authorList>
            <person name="Kappler U."/>
            <person name="Davenport K."/>
            <person name="Beatson S."/>
            <person name="Lucas S."/>
            <person name="Lapidus A."/>
            <person name="Copeland A."/>
            <person name="Berry K.W."/>
            <person name="Glavina Del Rio T."/>
            <person name="Hammon N."/>
            <person name="Dalin E."/>
            <person name="Tice H."/>
            <person name="Pitluck S."/>
            <person name="Richardson P."/>
            <person name="Bruce D."/>
            <person name="Goodwin L.A."/>
            <person name="Han C."/>
            <person name="Tapia R."/>
            <person name="Detter J.C."/>
            <person name="Chang Y.J."/>
            <person name="Jeffries C.D."/>
            <person name="Land M."/>
            <person name="Hauser L."/>
            <person name="Kyrpides N.C."/>
            <person name="Goker M."/>
            <person name="Ivanova N."/>
            <person name="Klenk H.P."/>
            <person name="Woyke T."/>
        </authorList>
    </citation>
    <scope>NUCLEOTIDE SEQUENCE [LARGE SCALE GENOMIC DNA]</scope>
    <source>
        <strain evidence="4">ATCC 8093 / DSM 506 / JCM 20403 / CCM 1077 / IAM 12100 / NBRC 12443 / NCIMB 10456</strain>
    </source>
</reference>
<dbReference type="InterPro" id="IPR029063">
    <property type="entry name" value="SAM-dependent_MTases_sf"/>
</dbReference>
<dbReference type="GO" id="GO:0008168">
    <property type="term" value="F:methyltransferase activity"/>
    <property type="evidence" value="ECO:0007669"/>
    <property type="project" value="UniProtKB-KW"/>
</dbReference>
<dbReference type="STRING" id="639283.Snov_3770"/>
<dbReference type="eggNOG" id="COG1196">
    <property type="taxonomic scope" value="Bacteria"/>
</dbReference>
<dbReference type="Proteomes" id="UP000006633">
    <property type="component" value="Chromosome"/>
</dbReference>
<dbReference type="EMBL" id="CP002026">
    <property type="protein sequence ID" value="ADH91040.1"/>
    <property type="molecule type" value="Genomic_DNA"/>
</dbReference>
<sequence>MTFISYAQNFEDVMIWRALKHVEHGFYIDVGAFSPDLDSVTRAFSERGWHGLNIEPNPHYLAELVAARPRDINLGVAVSDFDGEIELSVIEESGLTTVDSSIAKGHVDAGWALNPIKVPARTLARLWDEHVPAGQVVHFLKIDVEGHEAAVLRGADWSRHRPWIVVVEATRPNTQISTHAEWEETLIQAGYAFVYWDGLNRYYVAGEHRALADCFDAPPNVFDGFILGARQMEIEKVERLSGEVAELREALDQLAARWANRQAGLERRLDEAAGRLARLSDERTELRRALDEISGEARRTSRHVDYLIRRSILERLLFRASGKPKKTFRRLMFHNSGKPRGLFRRWVLRRDGQPRSFFRMWMASPGYQALPKAVAFPGAGTGLESAPSAPAELSPRARYFQKRLDASQTRRPEA</sequence>
<keyword evidence="1" id="KW-0175">Coiled coil</keyword>
<dbReference type="OrthoDB" id="9801609at2"/>
<gene>
    <name evidence="3" type="ordered locus">Snov_3770</name>
</gene>
<dbReference type="Pfam" id="PF05050">
    <property type="entry name" value="Methyltransf_21"/>
    <property type="match status" value="1"/>
</dbReference>
<dbReference type="GO" id="GO:0032259">
    <property type="term" value="P:methylation"/>
    <property type="evidence" value="ECO:0007669"/>
    <property type="project" value="UniProtKB-KW"/>
</dbReference>
<dbReference type="HOGENOM" id="CLU_049570_0_0_5"/>
<evidence type="ECO:0000256" key="1">
    <source>
        <dbReference type="SAM" id="Coils"/>
    </source>
</evidence>
<feature type="coiled-coil region" evidence="1">
    <location>
        <begin position="230"/>
        <end position="296"/>
    </location>
</feature>
<proteinExistence type="predicted"/>
<dbReference type="KEGG" id="sno:Snov_3770"/>
<evidence type="ECO:0000313" key="3">
    <source>
        <dbReference type="EMBL" id="ADH91040.1"/>
    </source>
</evidence>
<keyword evidence="3" id="KW-0808">Transferase</keyword>
<organism evidence="3 4">
    <name type="scientific">Ancylobacter novellus (strain ATCC 8093 / DSM 506 / JCM 20403 / CCM 1077 / IAM 12100 / NBRC 12443 / NCIMB 10456)</name>
    <name type="common">Starkeya novella</name>
    <dbReference type="NCBI Taxonomy" id="639283"/>
    <lineage>
        <taxon>Bacteria</taxon>
        <taxon>Pseudomonadati</taxon>
        <taxon>Pseudomonadota</taxon>
        <taxon>Alphaproteobacteria</taxon>
        <taxon>Hyphomicrobiales</taxon>
        <taxon>Xanthobacteraceae</taxon>
        <taxon>Ancylobacter</taxon>
    </lineage>
</organism>
<dbReference type="AlphaFoldDB" id="D6ZYS1"/>
<dbReference type="SUPFAM" id="SSF53335">
    <property type="entry name" value="S-adenosyl-L-methionine-dependent methyltransferases"/>
    <property type="match status" value="1"/>
</dbReference>
<feature type="domain" description="Methyltransferase FkbM" evidence="2">
    <location>
        <begin position="29"/>
        <end position="192"/>
    </location>
</feature>
<dbReference type="RefSeq" id="WP_013168541.1">
    <property type="nucleotide sequence ID" value="NC_014217.1"/>
</dbReference>
<dbReference type="NCBIfam" id="TIGR01444">
    <property type="entry name" value="fkbM_fam"/>
    <property type="match status" value="1"/>
</dbReference>